<evidence type="ECO:0000256" key="4">
    <source>
        <dbReference type="ARBA" id="ARBA00022989"/>
    </source>
</evidence>
<feature type="domain" description="VTT" evidence="7">
    <location>
        <begin position="65"/>
        <end position="193"/>
    </location>
</feature>
<dbReference type="PANTHER" id="PTHR12677:SF59">
    <property type="entry name" value="GOLGI APPARATUS MEMBRANE PROTEIN TVP38-RELATED"/>
    <property type="match status" value="1"/>
</dbReference>
<comment type="subcellular location">
    <subcellularLocation>
        <location evidence="1">Cell membrane</location>
        <topology evidence="1">Multi-pass membrane protein</topology>
    </subcellularLocation>
</comment>
<evidence type="ECO:0000313" key="9">
    <source>
        <dbReference type="Proteomes" id="UP000281431"/>
    </source>
</evidence>
<protein>
    <submittedName>
        <fullName evidence="8">TVP38/TMEM64 family protein</fullName>
    </submittedName>
</protein>
<dbReference type="GO" id="GO:0005886">
    <property type="term" value="C:plasma membrane"/>
    <property type="evidence" value="ECO:0007669"/>
    <property type="project" value="UniProtKB-SubCell"/>
</dbReference>
<dbReference type="OrthoDB" id="293407at2157"/>
<sequence length="245" mass="24479">MSVSPARSASTRAIGGAVAVAAVVAAGLLVSPEAAFGSFESLAGDPLVFGVVVAGLYLVRPLFAWPTTPLAVVVGYGYGVALGVPVALVGVVASVVPVFLVARRFAATDGARRCETDGDAAGRNPLERLGDGVARYYRTAGPIRGVVASRLVPIPSDVSTCAAAVSGIKLRHFVAGTVVGELPWTVAAVVVGASAATVTAGGLGELGLALGVACGLAAALLLAGPAYRTIRSRRHANEPPRSVDT</sequence>
<feature type="transmembrane region" description="Helical" evidence="6">
    <location>
        <begin position="12"/>
        <end position="30"/>
    </location>
</feature>
<keyword evidence="5 6" id="KW-0472">Membrane</keyword>
<dbReference type="EMBL" id="REFZ01000021">
    <property type="protein sequence ID" value="RQG96961.1"/>
    <property type="molecule type" value="Genomic_DNA"/>
</dbReference>
<dbReference type="Pfam" id="PF09335">
    <property type="entry name" value="VTT_dom"/>
    <property type="match status" value="1"/>
</dbReference>
<gene>
    <name evidence="8" type="ORF">EA472_19705</name>
</gene>
<dbReference type="AlphaFoldDB" id="A0A3N6MLQ5"/>
<accession>A0A3N6MLQ5</accession>
<keyword evidence="2" id="KW-1003">Cell membrane</keyword>
<evidence type="ECO:0000256" key="3">
    <source>
        <dbReference type="ARBA" id="ARBA00022692"/>
    </source>
</evidence>
<name>A0A3N6MLQ5_NATCH</name>
<comment type="caution">
    <text evidence="8">The sequence shown here is derived from an EMBL/GenBank/DDBJ whole genome shotgun (WGS) entry which is preliminary data.</text>
</comment>
<dbReference type="InterPro" id="IPR032816">
    <property type="entry name" value="VTT_dom"/>
</dbReference>
<reference evidence="8 9" key="1">
    <citation type="submission" date="2018-10" db="EMBL/GenBank/DDBJ databases">
        <title>Natrarchaeobius chitinivorans gen. nov., sp. nov., and Natrarchaeobius haloalkaliphilus sp. nov., alkaliphilic, chitin-utilizing haloarchaea from hypersaline alkaline lakes.</title>
        <authorList>
            <person name="Sorokin D.Y."/>
            <person name="Elcheninov A.G."/>
            <person name="Kostrikina N.A."/>
            <person name="Bale N.J."/>
            <person name="Sinninghe Damste J.S."/>
            <person name="Khijniak T.V."/>
            <person name="Kublanov I.V."/>
            <person name="Toshchakov S.V."/>
        </authorList>
    </citation>
    <scope>NUCLEOTIDE SEQUENCE [LARGE SCALE GENOMIC DNA]</scope>
    <source>
        <strain evidence="8 9">AArcht7</strain>
    </source>
</reference>
<proteinExistence type="predicted"/>
<dbReference type="InterPro" id="IPR015414">
    <property type="entry name" value="TMEM64"/>
</dbReference>
<feature type="transmembrane region" description="Helical" evidence="6">
    <location>
        <begin position="178"/>
        <end position="200"/>
    </location>
</feature>
<feature type="transmembrane region" description="Helical" evidence="6">
    <location>
        <begin position="206"/>
        <end position="227"/>
    </location>
</feature>
<dbReference type="Proteomes" id="UP000281431">
    <property type="component" value="Unassembled WGS sequence"/>
</dbReference>
<keyword evidence="9" id="KW-1185">Reference proteome</keyword>
<evidence type="ECO:0000313" key="8">
    <source>
        <dbReference type="EMBL" id="RQG96961.1"/>
    </source>
</evidence>
<dbReference type="PANTHER" id="PTHR12677">
    <property type="entry name" value="GOLGI APPARATUS MEMBRANE PROTEIN TVP38-RELATED"/>
    <property type="match status" value="1"/>
</dbReference>
<feature type="transmembrane region" description="Helical" evidence="6">
    <location>
        <begin position="75"/>
        <end position="102"/>
    </location>
</feature>
<evidence type="ECO:0000256" key="2">
    <source>
        <dbReference type="ARBA" id="ARBA00022475"/>
    </source>
</evidence>
<evidence type="ECO:0000259" key="7">
    <source>
        <dbReference type="Pfam" id="PF09335"/>
    </source>
</evidence>
<keyword evidence="3 6" id="KW-0812">Transmembrane</keyword>
<evidence type="ECO:0000256" key="6">
    <source>
        <dbReference type="SAM" id="Phobius"/>
    </source>
</evidence>
<keyword evidence="4 6" id="KW-1133">Transmembrane helix</keyword>
<evidence type="ECO:0000256" key="1">
    <source>
        <dbReference type="ARBA" id="ARBA00004651"/>
    </source>
</evidence>
<organism evidence="8 9">
    <name type="scientific">Natrarchaeobius chitinivorans</name>
    <dbReference type="NCBI Taxonomy" id="1679083"/>
    <lineage>
        <taxon>Archaea</taxon>
        <taxon>Methanobacteriati</taxon>
        <taxon>Methanobacteriota</taxon>
        <taxon>Stenosarchaea group</taxon>
        <taxon>Halobacteria</taxon>
        <taxon>Halobacteriales</taxon>
        <taxon>Natrialbaceae</taxon>
        <taxon>Natrarchaeobius</taxon>
    </lineage>
</organism>
<evidence type="ECO:0000256" key="5">
    <source>
        <dbReference type="ARBA" id="ARBA00023136"/>
    </source>
</evidence>